<evidence type="ECO:0008006" key="4">
    <source>
        <dbReference type="Google" id="ProtNLM"/>
    </source>
</evidence>
<evidence type="ECO:0000256" key="1">
    <source>
        <dbReference type="SAM" id="SignalP"/>
    </source>
</evidence>
<keyword evidence="1" id="KW-0732">Signal</keyword>
<evidence type="ECO:0000313" key="3">
    <source>
        <dbReference type="Proteomes" id="UP000637299"/>
    </source>
</evidence>
<keyword evidence="3" id="KW-1185">Reference proteome</keyword>
<dbReference type="RefSeq" id="WP_191735522.1">
    <property type="nucleotide sequence ID" value="NZ_JACYFS010000001.1"/>
</dbReference>
<reference evidence="2 3" key="1">
    <citation type="submission" date="2020-09" db="EMBL/GenBank/DDBJ databases">
        <title>Genome seq and assembly of Chryseobacterium sp.</title>
        <authorList>
            <person name="Chhetri G."/>
        </authorList>
    </citation>
    <scope>NUCLEOTIDE SEQUENCE [LARGE SCALE GENOMIC DNA]</scope>
    <source>
        <strain evidence="2 3">GCR10</strain>
    </source>
</reference>
<protein>
    <recommendedName>
        <fullName evidence="4">Outer membrane protein beta-barrel domain-containing protein</fullName>
    </recommendedName>
</protein>
<dbReference type="EMBL" id="JACYFS010000001">
    <property type="protein sequence ID" value="MBD8081802.1"/>
    <property type="molecule type" value="Genomic_DNA"/>
</dbReference>
<dbReference type="Proteomes" id="UP000637299">
    <property type="component" value="Unassembled WGS sequence"/>
</dbReference>
<feature type="chain" id="PRO_5045715370" description="Outer membrane protein beta-barrel domain-containing protein" evidence="1">
    <location>
        <begin position="18"/>
        <end position="360"/>
    </location>
</feature>
<proteinExistence type="predicted"/>
<organism evidence="2 3">
    <name type="scientific">Chryseobacterium caseinilyticum</name>
    <dbReference type="NCBI Taxonomy" id="2771428"/>
    <lineage>
        <taxon>Bacteria</taxon>
        <taxon>Pseudomonadati</taxon>
        <taxon>Bacteroidota</taxon>
        <taxon>Flavobacteriia</taxon>
        <taxon>Flavobacteriales</taxon>
        <taxon>Weeksellaceae</taxon>
        <taxon>Chryseobacterium group</taxon>
        <taxon>Chryseobacterium</taxon>
    </lineage>
</organism>
<evidence type="ECO:0000313" key="2">
    <source>
        <dbReference type="EMBL" id="MBD8081802.1"/>
    </source>
</evidence>
<accession>A0ABR8Z957</accession>
<name>A0ABR8Z957_9FLAO</name>
<gene>
    <name evidence="2" type="ORF">IC610_05105</name>
</gene>
<feature type="signal peptide" evidence="1">
    <location>
        <begin position="1"/>
        <end position="17"/>
    </location>
</feature>
<sequence>MKTKITLIATVCLSAFAFSQNQNVHTQMHYYTKKVDSIILAEKSNMNIELDKVNENLKGNKVAVTEERLKRRKEIAQKYEQIINDKIENEKSELESATQELVRNAVLNPDGKYRLSFEPFSGKIQFSGKRVLLPKDYLHSVKLSVSFVGVNLTTKKEPFRFYSKDSDVKNTVYNSINFSVRYENQLGGFRSPVFYRVGIGSRTDYFTPKYGKVFAQDDKNLFVQDFSRGTVKRTSLNNSYILVPLELKWVLNPKYVEHENVKYVDNRQTQFYVLAGLYGGVKATSVIYNKFSTEYSKRIVERETVANGVNNFLVGGKFGIGYGGVGLYIQKDFTPTFNNDALLTSKYGLQIGLELLSVNF</sequence>
<comment type="caution">
    <text evidence="2">The sequence shown here is derived from an EMBL/GenBank/DDBJ whole genome shotgun (WGS) entry which is preliminary data.</text>
</comment>